<sequence length="69" mass="8062">MPRFAHMYYIFFRFVITRFGLRTPGREPADEAEDATEVRFAHPHRPRRAPARRGLSACPRGRPARTYCA</sequence>
<reference evidence="2" key="2">
    <citation type="submission" date="2020-09" db="EMBL/GenBank/DDBJ databases">
        <authorList>
            <person name="Sun Q."/>
            <person name="Ohkuma M."/>
        </authorList>
    </citation>
    <scope>NUCLEOTIDE SEQUENCE</scope>
    <source>
        <strain evidence="2">JCM 4490</strain>
    </source>
</reference>
<protein>
    <submittedName>
        <fullName evidence="2">Uncharacterized protein</fullName>
    </submittedName>
</protein>
<reference evidence="2" key="1">
    <citation type="journal article" date="2014" name="Int. J. Syst. Evol. Microbiol.">
        <title>Complete genome sequence of Corynebacterium casei LMG S-19264T (=DSM 44701T), isolated from a smear-ripened cheese.</title>
        <authorList>
            <consortium name="US DOE Joint Genome Institute (JGI-PGF)"/>
            <person name="Walter F."/>
            <person name="Albersmeier A."/>
            <person name="Kalinowski J."/>
            <person name="Ruckert C."/>
        </authorList>
    </citation>
    <scope>NUCLEOTIDE SEQUENCE</scope>
    <source>
        <strain evidence="2">JCM 4490</strain>
    </source>
</reference>
<organism evidence="2 3">
    <name type="scientific">Streptomyces lucensis JCM 4490</name>
    <dbReference type="NCBI Taxonomy" id="1306176"/>
    <lineage>
        <taxon>Bacteria</taxon>
        <taxon>Bacillati</taxon>
        <taxon>Actinomycetota</taxon>
        <taxon>Actinomycetes</taxon>
        <taxon>Kitasatosporales</taxon>
        <taxon>Streptomycetaceae</taxon>
        <taxon>Streptomyces</taxon>
    </lineage>
</organism>
<accession>A0A918IWR7</accession>
<dbReference type="Proteomes" id="UP000620224">
    <property type="component" value="Unassembled WGS sequence"/>
</dbReference>
<feature type="compositionally biased region" description="Basic residues" evidence="1">
    <location>
        <begin position="41"/>
        <end position="51"/>
    </location>
</feature>
<evidence type="ECO:0000313" key="3">
    <source>
        <dbReference type="Proteomes" id="UP000620224"/>
    </source>
</evidence>
<comment type="caution">
    <text evidence="2">The sequence shown here is derived from an EMBL/GenBank/DDBJ whole genome shotgun (WGS) entry which is preliminary data.</text>
</comment>
<evidence type="ECO:0000313" key="2">
    <source>
        <dbReference type="EMBL" id="GGW35823.1"/>
    </source>
</evidence>
<name>A0A918IWR7_9ACTN</name>
<dbReference type="EMBL" id="BMUE01000002">
    <property type="protein sequence ID" value="GGW35823.1"/>
    <property type="molecule type" value="Genomic_DNA"/>
</dbReference>
<gene>
    <name evidence="2" type="ORF">GCM10010503_09500</name>
</gene>
<dbReference type="AlphaFoldDB" id="A0A918IWR7"/>
<proteinExistence type="predicted"/>
<keyword evidence="3" id="KW-1185">Reference proteome</keyword>
<feature type="region of interest" description="Disordered" evidence="1">
    <location>
        <begin position="25"/>
        <end position="69"/>
    </location>
</feature>
<evidence type="ECO:0000256" key="1">
    <source>
        <dbReference type="SAM" id="MobiDB-lite"/>
    </source>
</evidence>